<accession>A0A5E4ULP5</accession>
<dbReference type="SUPFAM" id="SSF117396">
    <property type="entry name" value="TM1631-like"/>
    <property type="match status" value="1"/>
</dbReference>
<evidence type="ECO:0000256" key="1">
    <source>
        <dbReference type="SAM" id="MobiDB-lite"/>
    </source>
</evidence>
<proteinExistence type="predicted"/>
<dbReference type="InterPro" id="IPR002763">
    <property type="entry name" value="DUF72"/>
</dbReference>
<dbReference type="PANTHER" id="PTHR30348:SF4">
    <property type="entry name" value="DUF72 DOMAIN-CONTAINING PROTEIN"/>
    <property type="match status" value="1"/>
</dbReference>
<keyword evidence="3" id="KW-1185">Reference proteome</keyword>
<organism evidence="2 3">
    <name type="scientific">Pandoraea terrae</name>
    <dbReference type="NCBI Taxonomy" id="1537710"/>
    <lineage>
        <taxon>Bacteria</taxon>
        <taxon>Pseudomonadati</taxon>
        <taxon>Pseudomonadota</taxon>
        <taxon>Betaproteobacteria</taxon>
        <taxon>Burkholderiales</taxon>
        <taxon>Burkholderiaceae</taxon>
        <taxon>Pandoraea</taxon>
    </lineage>
</organism>
<dbReference type="OrthoDB" id="9780310at2"/>
<feature type="region of interest" description="Disordered" evidence="1">
    <location>
        <begin position="1"/>
        <end position="47"/>
    </location>
</feature>
<dbReference type="EMBL" id="CABPRZ010000007">
    <property type="protein sequence ID" value="VVE00951.1"/>
    <property type="molecule type" value="Genomic_DNA"/>
</dbReference>
<dbReference type="RefSeq" id="WP_150696958.1">
    <property type="nucleotide sequence ID" value="NZ_CABPRZ010000007.1"/>
</dbReference>
<evidence type="ECO:0000313" key="3">
    <source>
        <dbReference type="Proteomes" id="UP000414233"/>
    </source>
</evidence>
<dbReference type="PANTHER" id="PTHR30348">
    <property type="entry name" value="UNCHARACTERIZED PROTEIN YECE"/>
    <property type="match status" value="1"/>
</dbReference>
<reference evidence="2 3" key="1">
    <citation type="submission" date="2019-08" db="EMBL/GenBank/DDBJ databases">
        <authorList>
            <person name="Peeters C."/>
        </authorList>
    </citation>
    <scope>NUCLEOTIDE SEQUENCE [LARGE SCALE GENOMIC DNA]</scope>
    <source>
        <strain evidence="2 3">LMG 30175</strain>
    </source>
</reference>
<dbReference type="Proteomes" id="UP000414233">
    <property type="component" value="Unassembled WGS sequence"/>
</dbReference>
<dbReference type="AlphaFoldDB" id="A0A5E4ULP5"/>
<sequence>MSQFDLFGSPEDPKSPPAGQVGKGASSPDTGKPRRAARGTPGAAPHDPSLVALGAALPAQVLLGTSSWSFPGWRGIVWDDDYSDAKLSRQGLTAYAAHPVLRCVGIDRSFYSPLSIAEYQKYAEQVPRDFRFLVKAPSLVTDAVVRGEKGEGVSENPCFLDARIAAEQFVTPCLAGLGPNAGVLVFQVSPLPFTLLRDVPALIDRLDAFFAALPPLPGAAGGGGPGPCYALEIRDGALLTPRLMRMLGQHGVRYCLGLHARMPSAERQAAALALLDEAGAGPLVVRWSLHSGHRYEQAKAKYAPFDKIVDPDPATRDVIAALAGHYARAGHPVFVIVNNKAEGSSPLSCQALAEAITR</sequence>
<evidence type="ECO:0000313" key="2">
    <source>
        <dbReference type="EMBL" id="VVE00951.1"/>
    </source>
</evidence>
<name>A0A5E4ULP5_9BURK</name>
<dbReference type="Gene3D" id="3.20.20.410">
    <property type="entry name" value="Protein of unknown function UPF0759"/>
    <property type="match status" value="1"/>
</dbReference>
<dbReference type="InterPro" id="IPR036520">
    <property type="entry name" value="UPF0759_sf"/>
</dbReference>
<dbReference type="Pfam" id="PF01904">
    <property type="entry name" value="DUF72"/>
    <property type="match status" value="1"/>
</dbReference>
<protein>
    <recommendedName>
        <fullName evidence="4">DUF72 domain-containing protein</fullName>
    </recommendedName>
</protein>
<gene>
    <name evidence="2" type="ORF">PTE30175_02055</name>
</gene>
<evidence type="ECO:0008006" key="4">
    <source>
        <dbReference type="Google" id="ProtNLM"/>
    </source>
</evidence>